<feature type="repeat" description="ANK" evidence="1">
    <location>
        <begin position="488"/>
        <end position="520"/>
    </location>
</feature>
<dbReference type="EMBL" id="JAJVDC020000134">
    <property type="protein sequence ID" value="KAL1622552.1"/>
    <property type="molecule type" value="Genomic_DNA"/>
</dbReference>
<dbReference type="PANTHER" id="PTHR10039">
    <property type="entry name" value="AMELOGENIN"/>
    <property type="match status" value="1"/>
</dbReference>
<dbReference type="InterPro" id="IPR002110">
    <property type="entry name" value="Ankyrin_rpt"/>
</dbReference>
<dbReference type="PROSITE" id="PS50088">
    <property type="entry name" value="ANK_REPEAT"/>
    <property type="match status" value="2"/>
</dbReference>
<dbReference type="SMART" id="SM00248">
    <property type="entry name" value="ANK"/>
    <property type="match status" value="4"/>
</dbReference>
<dbReference type="Proteomes" id="UP001521116">
    <property type="component" value="Unassembled WGS sequence"/>
</dbReference>
<evidence type="ECO:0000256" key="2">
    <source>
        <dbReference type="SAM" id="MobiDB-lite"/>
    </source>
</evidence>
<reference evidence="3 4" key="1">
    <citation type="submission" date="2024-02" db="EMBL/GenBank/DDBJ databases">
        <title>De novo assembly and annotation of 12 fungi associated with fruit tree decline syndrome in Ontario, Canada.</title>
        <authorList>
            <person name="Sulman M."/>
            <person name="Ellouze W."/>
            <person name="Ilyukhin E."/>
        </authorList>
    </citation>
    <scope>NUCLEOTIDE SEQUENCE [LARGE SCALE GENOMIC DNA]</scope>
    <source>
        <strain evidence="3 4">M1-105</strain>
    </source>
</reference>
<proteinExistence type="predicted"/>
<evidence type="ECO:0000313" key="3">
    <source>
        <dbReference type="EMBL" id="KAL1622552.1"/>
    </source>
</evidence>
<name>A0ABR3SK48_9PEZI</name>
<dbReference type="SUPFAM" id="SSF48403">
    <property type="entry name" value="Ankyrin repeat"/>
    <property type="match status" value="1"/>
</dbReference>
<evidence type="ECO:0000313" key="4">
    <source>
        <dbReference type="Proteomes" id="UP001521116"/>
    </source>
</evidence>
<feature type="repeat" description="ANK" evidence="1">
    <location>
        <begin position="455"/>
        <end position="487"/>
    </location>
</feature>
<organism evidence="3 4">
    <name type="scientific">Neofusicoccum ribis</name>
    <dbReference type="NCBI Taxonomy" id="45134"/>
    <lineage>
        <taxon>Eukaryota</taxon>
        <taxon>Fungi</taxon>
        <taxon>Dikarya</taxon>
        <taxon>Ascomycota</taxon>
        <taxon>Pezizomycotina</taxon>
        <taxon>Dothideomycetes</taxon>
        <taxon>Dothideomycetes incertae sedis</taxon>
        <taxon>Botryosphaeriales</taxon>
        <taxon>Botryosphaeriaceae</taxon>
        <taxon>Neofusicoccum</taxon>
    </lineage>
</organism>
<protein>
    <recommendedName>
        <fullName evidence="5">Ankyrin repeat protein</fullName>
    </recommendedName>
</protein>
<gene>
    <name evidence="3" type="ORF">SLS56_008730</name>
</gene>
<dbReference type="InterPro" id="IPR036770">
    <property type="entry name" value="Ankyrin_rpt-contain_sf"/>
</dbReference>
<keyword evidence="1" id="KW-0040">ANK repeat</keyword>
<dbReference type="Gene3D" id="1.25.40.20">
    <property type="entry name" value="Ankyrin repeat-containing domain"/>
    <property type="match status" value="1"/>
</dbReference>
<dbReference type="PROSITE" id="PS50297">
    <property type="entry name" value="ANK_REP_REGION"/>
    <property type="match status" value="2"/>
</dbReference>
<evidence type="ECO:0000256" key="1">
    <source>
        <dbReference type="PROSITE-ProRule" id="PRU00023"/>
    </source>
</evidence>
<evidence type="ECO:0008006" key="5">
    <source>
        <dbReference type="Google" id="ProtNLM"/>
    </source>
</evidence>
<keyword evidence="4" id="KW-1185">Reference proteome</keyword>
<comment type="caution">
    <text evidence="3">The sequence shown here is derived from an EMBL/GenBank/DDBJ whole genome shotgun (WGS) entry which is preliminary data.</text>
</comment>
<feature type="region of interest" description="Disordered" evidence="2">
    <location>
        <begin position="709"/>
        <end position="741"/>
    </location>
</feature>
<accession>A0ABR3SK48</accession>
<sequence length="741" mass="84229">MSPNPPNSSKDLVRKYKERCRLEGQHRNDWDWTTGELQNCLGNTIREVAENVQIILFVDALDELGKDVALEVIDYFQDLLVNVDQNFKICFSCRHYPNLSTYDEDSICLEDENDGDIRTCIHSKLRRYQESLKLENKIAEMANGVFQWAVLVTAHVIDLETSGYSYHFLEQNLQHMPQKLHELYSHLLKNPSDETVRLLQWVYFSCEPLTWGAIRHAMAVDPGAPRRSIITYEMESGWGNSESEAAKLFNTLSRGLVQIAIAAQPHNTGSEEKVKTVHFIHQSVSDFLFSKGLEEIHVALSDQAAGSAQVYLCKTCLAYLGTPEIQDHAESSWQEGENILDRFPLLQYSARYWPKHAKLASDLGTDQQYLVDSFSYPRSTLGGAYEKTAKYFDDDWNSYDTTISVCAGIQKHFGVDKDKSYEGTIIHVLARYGLFTALKILISHGDAFLGVLDRRHETPLHTAVRNGSVEIVDYLLSEGLSPNAKNEAHATPLHIAAEFGYLQIAILLLRVGAERDPNNCLNSEPDMNLEPGAVISGHFEPYKGPLTYAIENHHWQVAELLLDLTGLSEAGQSSNFVDQSSSDSPERHFVEKMWSVLGRLHPLSILALWHSTGALRSREKLGEARSMDQAFIESFDTLSERESQRQAWNVMEEFASIYVSRQQFKYAEEVYTQLRMSRETCLGMDDPETLKSTFEFIEKVRWGKFNPPDVEEYESTPQEGPQPRIPTHPWGARLFRGRSSL</sequence>
<dbReference type="Pfam" id="PF12796">
    <property type="entry name" value="Ank_2"/>
    <property type="match status" value="1"/>
</dbReference>